<evidence type="ECO:0000256" key="2">
    <source>
        <dbReference type="ARBA" id="ARBA00022679"/>
    </source>
</evidence>
<accession>A0A9N9FG97</accession>
<keyword evidence="4" id="KW-1185">Reference proteome</keyword>
<dbReference type="PANTHER" id="PTHR43363">
    <property type="entry name" value="HYPOXANTHINE PHOSPHORIBOSYLTRANSFERASE"/>
    <property type="match status" value="1"/>
</dbReference>
<dbReference type="Gene3D" id="3.40.50.2020">
    <property type="match status" value="1"/>
</dbReference>
<dbReference type="GO" id="GO:0032265">
    <property type="term" value="P:XMP salvage"/>
    <property type="evidence" value="ECO:0007669"/>
    <property type="project" value="TreeGrafter"/>
</dbReference>
<dbReference type="GO" id="GO:0046100">
    <property type="term" value="P:hypoxanthine metabolic process"/>
    <property type="evidence" value="ECO:0007669"/>
    <property type="project" value="TreeGrafter"/>
</dbReference>
<dbReference type="GO" id="GO:0005737">
    <property type="term" value="C:cytoplasm"/>
    <property type="evidence" value="ECO:0007669"/>
    <property type="project" value="TreeGrafter"/>
</dbReference>
<name>A0A9N9FG97_9GLOM</name>
<dbReference type="PANTHER" id="PTHR43363:SF1">
    <property type="entry name" value="HYPOXANTHINE-GUANINE PHOSPHORIBOSYLTRANSFERASE"/>
    <property type="match status" value="1"/>
</dbReference>
<dbReference type="Proteomes" id="UP000789572">
    <property type="component" value="Unassembled WGS sequence"/>
</dbReference>
<reference evidence="3" key="1">
    <citation type="submission" date="2021-06" db="EMBL/GenBank/DDBJ databases">
        <authorList>
            <person name="Kallberg Y."/>
            <person name="Tangrot J."/>
            <person name="Rosling A."/>
        </authorList>
    </citation>
    <scope>NUCLEOTIDE SEQUENCE</scope>
    <source>
        <strain evidence="3">IA702</strain>
    </source>
</reference>
<protein>
    <submittedName>
        <fullName evidence="3">9692_t:CDS:1</fullName>
    </submittedName>
</protein>
<proteinExistence type="predicted"/>
<dbReference type="InterPro" id="IPR000836">
    <property type="entry name" value="PRTase_dom"/>
</dbReference>
<keyword evidence="1" id="KW-0328">Glycosyltransferase</keyword>
<dbReference type="SUPFAM" id="SSF53271">
    <property type="entry name" value="PRTase-like"/>
    <property type="match status" value="1"/>
</dbReference>
<comment type="caution">
    <text evidence="3">The sequence shown here is derived from an EMBL/GenBank/DDBJ whole genome shotgun (WGS) entry which is preliminary data.</text>
</comment>
<evidence type="ECO:0000256" key="1">
    <source>
        <dbReference type="ARBA" id="ARBA00022676"/>
    </source>
</evidence>
<keyword evidence="2" id="KW-0808">Transferase</keyword>
<dbReference type="GO" id="GO:0032264">
    <property type="term" value="P:IMP salvage"/>
    <property type="evidence" value="ECO:0007669"/>
    <property type="project" value="TreeGrafter"/>
</dbReference>
<organism evidence="3 4">
    <name type="scientific">Paraglomus occultum</name>
    <dbReference type="NCBI Taxonomy" id="144539"/>
    <lineage>
        <taxon>Eukaryota</taxon>
        <taxon>Fungi</taxon>
        <taxon>Fungi incertae sedis</taxon>
        <taxon>Mucoromycota</taxon>
        <taxon>Glomeromycotina</taxon>
        <taxon>Glomeromycetes</taxon>
        <taxon>Paraglomerales</taxon>
        <taxon>Paraglomeraceae</taxon>
        <taxon>Paraglomus</taxon>
    </lineage>
</organism>
<evidence type="ECO:0000313" key="3">
    <source>
        <dbReference type="EMBL" id="CAG8530991.1"/>
    </source>
</evidence>
<dbReference type="GO" id="GO:0004422">
    <property type="term" value="F:hypoxanthine phosphoribosyltransferase activity"/>
    <property type="evidence" value="ECO:0007669"/>
    <property type="project" value="TreeGrafter"/>
</dbReference>
<dbReference type="GO" id="GO:0032263">
    <property type="term" value="P:GMP salvage"/>
    <property type="evidence" value="ECO:0007669"/>
    <property type="project" value="TreeGrafter"/>
</dbReference>
<dbReference type="EMBL" id="CAJVPJ010000498">
    <property type="protein sequence ID" value="CAG8530991.1"/>
    <property type="molecule type" value="Genomic_DNA"/>
</dbReference>
<dbReference type="CDD" id="cd06223">
    <property type="entry name" value="PRTases_typeI"/>
    <property type="match status" value="1"/>
</dbReference>
<dbReference type="OrthoDB" id="9973266at2759"/>
<gene>
    <name evidence="3" type="ORF">POCULU_LOCUS4058</name>
</gene>
<dbReference type="InterPro" id="IPR029057">
    <property type="entry name" value="PRTase-like"/>
</dbReference>
<sequence>MSNDTKIYISYNQVHEMIKNAVARYRIGQEFQPDLIIAIGGGGFIPSRILRTFIKRQGNKNILIQAIGLSLYEDIHDISDNSAVALAKAANQVIKTQWLSFGPPVATTLVGKNILIVDEVDDTRTTLSYAVQELRKDIAEQEKKFIKEHPGKKVPETRLGIFVLHNKKKEKKMQLPDESIVRAGRYWAAAETEDRWIVYPWEAIDIEEHTQKSMANKIV</sequence>
<evidence type="ECO:0000313" key="4">
    <source>
        <dbReference type="Proteomes" id="UP000789572"/>
    </source>
</evidence>
<dbReference type="AlphaFoldDB" id="A0A9N9FG97"/>